<dbReference type="RefSeq" id="XP_016756329.1">
    <property type="nucleotide sequence ID" value="XM_016901706.1"/>
</dbReference>
<evidence type="ECO:0000313" key="3">
    <source>
        <dbReference type="Proteomes" id="UP000016931"/>
    </source>
</evidence>
<reference evidence="2 3" key="1">
    <citation type="journal article" date="2012" name="PLoS Pathog.">
        <title>Diverse lifestyles and strategies of plant pathogenesis encoded in the genomes of eighteen Dothideomycetes fungi.</title>
        <authorList>
            <person name="Ohm R.A."/>
            <person name="Feau N."/>
            <person name="Henrissat B."/>
            <person name="Schoch C.L."/>
            <person name="Horwitz B.A."/>
            <person name="Barry K.W."/>
            <person name="Condon B.J."/>
            <person name="Copeland A.C."/>
            <person name="Dhillon B."/>
            <person name="Glaser F."/>
            <person name="Hesse C.N."/>
            <person name="Kosti I."/>
            <person name="LaButti K."/>
            <person name="Lindquist E.A."/>
            <person name="Lucas S."/>
            <person name="Salamov A.A."/>
            <person name="Bradshaw R.E."/>
            <person name="Ciuffetti L."/>
            <person name="Hamelin R.C."/>
            <person name="Kema G.H.J."/>
            <person name="Lawrence C."/>
            <person name="Scott J.A."/>
            <person name="Spatafora J.W."/>
            <person name="Turgeon B.G."/>
            <person name="de Wit P.J.G.M."/>
            <person name="Zhong S."/>
            <person name="Goodwin S.B."/>
            <person name="Grigoriev I.V."/>
        </authorList>
    </citation>
    <scope>NUCLEOTIDE SEQUENCE [LARGE SCALE GENOMIC DNA]</scope>
    <source>
        <strain evidence="2 3">SO2202</strain>
    </source>
</reference>
<evidence type="ECO:0000313" key="2">
    <source>
        <dbReference type="EMBL" id="EMF08208.1"/>
    </source>
</evidence>
<proteinExistence type="predicted"/>
<dbReference type="EMBL" id="KB456272">
    <property type="protein sequence ID" value="EMF08208.1"/>
    <property type="molecule type" value="Genomic_DNA"/>
</dbReference>
<sequence length="451" mass="50285">MLEVALDASKRNASLEAHPDFSEDLPAQYRPSHSSLLSSLYDADRPAPPPEGSVLSAWGPLLGGRGGIVIPTASEFNRSRNGLLFLASLASSHECPLITLQSHAACSADYHSVSDQLGDKASLVRVDMHHVHSSWQPDLESAKDELTLAHQSSDLGWKHTLGVMLAVRLGWEYVFFVDDDITPYTDGRRTLSAAHLAHAMRAMRADSDLQAISWPSICMADNGVVGHARPLVGLRQDVFISGSAILLRVTNHMSFFPLNMYNEDWLMMVQLAVGASSHTRVLAQAGGVQQKPYDAFCQERAQREEPGELLGEGMMSLLEDEGPRLYSMSDVHFWARVMKHRRELLHWIIRKRCHGYLITWEETETPLSHDPIVGAMNAALWAQDKVRPEHLQRWAQKWWQDQVHWRAMLLSLSRDAVQKTSETSIVDLLQQPRRAGSPRAAAGACGHQAHL</sequence>
<dbReference type="HOGENOM" id="CLU_665298_0_0_1"/>
<dbReference type="OrthoDB" id="10421126at2759"/>
<name>M3BPW7_SPHMS</name>
<dbReference type="OMA" id="VYNEDWF"/>
<organism evidence="2 3">
    <name type="scientific">Sphaerulina musiva (strain SO2202)</name>
    <name type="common">Poplar stem canker fungus</name>
    <name type="synonym">Septoria musiva</name>
    <dbReference type="NCBI Taxonomy" id="692275"/>
    <lineage>
        <taxon>Eukaryota</taxon>
        <taxon>Fungi</taxon>
        <taxon>Dikarya</taxon>
        <taxon>Ascomycota</taxon>
        <taxon>Pezizomycotina</taxon>
        <taxon>Dothideomycetes</taxon>
        <taxon>Dothideomycetidae</taxon>
        <taxon>Mycosphaerellales</taxon>
        <taxon>Mycosphaerellaceae</taxon>
        <taxon>Sphaerulina</taxon>
    </lineage>
</organism>
<dbReference type="Proteomes" id="UP000016931">
    <property type="component" value="Unassembled WGS sequence"/>
</dbReference>
<dbReference type="AlphaFoldDB" id="M3BPW7"/>
<protein>
    <submittedName>
        <fullName evidence="2">Uncharacterized protein</fullName>
    </submittedName>
</protein>
<dbReference type="GeneID" id="27898843"/>
<gene>
    <name evidence="2" type="ORF">SEPMUDRAFT_121695</name>
</gene>
<evidence type="ECO:0000256" key="1">
    <source>
        <dbReference type="SAM" id="MobiDB-lite"/>
    </source>
</evidence>
<accession>M3BPW7</accession>
<keyword evidence="3" id="KW-1185">Reference proteome</keyword>
<feature type="region of interest" description="Disordered" evidence="1">
    <location>
        <begin position="1"/>
        <end position="29"/>
    </location>
</feature>